<gene>
    <name evidence="2" type="ORF">AADEFJLK_04676</name>
</gene>
<dbReference type="RefSeq" id="WP_103976025.1">
    <property type="nucleotide sequence ID" value="NZ_PGFZ01000066.1"/>
</dbReference>
<sequence>MEKVAGGFCGIKLSLLGLLCLNLPLAQAKHPYESEQEVFNRVAIEMDTIFVGRVLKVKTIKDGLVYANGDTLSIGIMEEEVLKVYRGEIHKGDKLFVCTWFDGFEYAFGPSIGNEAIIFGIKINNKVLVPSLYGYFRRVPENEATIYKALKLKRKKINAKADVFMTYFEGKIIGNACNEQKP</sequence>
<organism evidence="2 3">
    <name type="scientific">Methylovulum psychrotolerans</name>
    <dbReference type="NCBI Taxonomy" id="1704499"/>
    <lineage>
        <taxon>Bacteria</taxon>
        <taxon>Pseudomonadati</taxon>
        <taxon>Pseudomonadota</taxon>
        <taxon>Gammaproteobacteria</taxon>
        <taxon>Methylococcales</taxon>
        <taxon>Methylococcaceae</taxon>
        <taxon>Methylovulum</taxon>
    </lineage>
</organism>
<keyword evidence="1" id="KW-0732">Signal</keyword>
<accession>A0A2S5CFH0</accession>
<evidence type="ECO:0000313" key="3">
    <source>
        <dbReference type="Proteomes" id="UP000237423"/>
    </source>
</evidence>
<evidence type="ECO:0000313" key="2">
    <source>
        <dbReference type="EMBL" id="POZ49556.1"/>
    </source>
</evidence>
<name>A0A2S5CFH0_9GAMM</name>
<protein>
    <submittedName>
        <fullName evidence="2">Uncharacterized protein</fullName>
    </submittedName>
</protein>
<dbReference type="AlphaFoldDB" id="A0A2S5CFH0"/>
<proteinExistence type="predicted"/>
<reference evidence="2 3" key="1">
    <citation type="submission" date="2017-11" db="EMBL/GenBank/DDBJ databases">
        <title>Draft Genome Sequence of Methylobacter psychrotolerans Sph1T, an Obligate Methanotroph from Low-Temperature Environments.</title>
        <authorList>
            <person name="Oshkin I.Y."/>
            <person name="Miroshnikov K."/>
            <person name="Belova S.E."/>
            <person name="Korzhenkov A."/>
            <person name="Toshchakov S.V."/>
            <person name="Dedysh S.N."/>
        </authorList>
    </citation>
    <scope>NUCLEOTIDE SEQUENCE [LARGE SCALE GENOMIC DNA]</scope>
    <source>
        <strain evidence="2 3">Sph1</strain>
    </source>
</reference>
<dbReference type="Proteomes" id="UP000237423">
    <property type="component" value="Unassembled WGS sequence"/>
</dbReference>
<feature type="chain" id="PRO_5015503610" evidence="1">
    <location>
        <begin position="29"/>
        <end position="182"/>
    </location>
</feature>
<evidence type="ECO:0000256" key="1">
    <source>
        <dbReference type="SAM" id="SignalP"/>
    </source>
</evidence>
<comment type="caution">
    <text evidence="2">The sequence shown here is derived from an EMBL/GenBank/DDBJ whole genome shotgun (WGS) entry which is preliminary data.</text>
</comment>
<feature type="signal peptide" evidence="1">
    <location>
        <begin position="1"/>
        <end position="28"/>
    </location>
</feature>
<dbReference type="EMBL" id="PGFZ01000066">
    <property type="protein sequence ID" value="POZ49556.1"/>
    <property type="molecule type" value="Genomic_DNA"/>
</dbReference>